<accession>A0ABU0F6J3</accession>
<evidence type="ECO:0000313" key="2">
    <source>
        <dbReference type="Proteomes" id="UP001237448"/>
    </source>
</evidence>
<dbReference type="RefSeq" id="WP_307421343.1">
    <property type="nucleotide sequence ID" value="NZ_JAUSVK010000001.1"/>
</dbReference>
<organism evidence="1 2">
    <name type="scientific">Labrys monachus</name>
    <dbReference type="NCBI Taxonomy" id="217067"/>
    <lineage>
        <taxon>Bacteria</taxon>
        <taxon>Pseudomonadati</taxon>
        <taxon>Pseudomonadota</taxon>
        <taxon>Alphaproteobacteria</taxon>
        <taxon>Hyphomicrobiales</taxon>
        <taxon>Xanthobacteraceae</taxon>
        <taxon>Labrys</taxon>
    </lineage>
</organism>
<sequence length="284" mass="31891">MRVRQVRIRLENWYPANYSAANTHDHELELYLWVDGRRTYQVFDYGASDVLAQGGLPGGVPADIREPRFRIRLVAIERDGWPDATGGAGGEITIELDRDPPVSTWTIVADGAGGDRPVEITFAVEYLTYLATPDHPGPDPHPIDDKARSDAGDRDARVFEHWLGLGRSSRLWPDPARKYHEQVWFIVPLDGEGRRGKQIVTTYRYRAEAIGLDHGRMGSVYVPRNTQIVLHQHDFAHPDFAAGKSLRLGHPGLHNLNETRWDDRIGAIELITTHFVAAAPRAAN</sequence>
<proteinExistence type="predicted"/>
<comment type="caution">
    <text evidence="1">The sequence shown here is derived from an EMBL/GenBank/DDBJ whole genome shotgun (WGS) entry which is preliminary data.</text>
</comment>
<protein>
    <submittedName>
        <fullName evidence="1">Uncharacterized protein</fullName>
    </submittedName>
</protein>
<gene>
    <name evidence="1" type="ORF">J3R73_000030</name>
</gene>
<evidence type="ECO:0000313" key="1">
    <source>
        <dbReference type="EMBL" id="MDQ0390238.1"/>
    </source>
</evidence>
<reference evidence="1 2" key="1">
    <citation type="submission" date="2023-07" db="EMBL/GenBank/DDBJ databases">
        <title>Genomic Encyclopedia of Type Strains, Phase IV (KMG-IV): sequencing the most valuable type-strain genomes for metagenomic binning, comparative biology and taxonomic classification.</title>
        <authorList>
            <person name="Goeker M."/>
        </authorList>
    </citation>
    <scope>NUCLEOTIDE SEQUENCE [LARGE SCALE GENOMIC DNA]</scope>
    <source>
        <strain evidence="1 2">DSM 5896</strain>
    </source>
</reference>
<dbReference type="Proteomes" id="UP001237448">
    <property type="component" value="Unassembled WGS sequence"/>
</dbReference>
<name>A0ABU0F6J3_9HYPH</name>
<dbReference type="EMBL" id="JAUSVK010000001">
    <property type="protein sequence ID" value="MDQ0390238.1"/>
    <property type="molecule type" value="Genomic_DNA"/>
</dbReference>
<keyword evidence="2" id="KW-1185">Reference proteome</keyword>